<keyword evidence="4 6" id="KW-1133">Transmembrane helix</keyword>
<evidence type="ECO:0000313" key="8">
    <source>
        <dbReference type="EMBL" id="RGU56244.1"/>
    </source>
</evidence>
<feature type="transmembrane region" description="Helical" evidence="6">
    <location>
        <begin position="154"/>
        <end position="173"/>
    </location>
</feature>
<comment type="subcellular location">
    <subcellularLocation>
        <location evidence="1">Cell membrane</location>
        <topology evidence="1">Multi-pass membrane protein</topology>
    </subcellularLocation>
</comment>
<dbReference type="PANTHER" id="PTHR32322">
    <property type="entry name" value="INNER MEMBRANE TRANSPORTER"/>
    <property type="match status" value="1"/>
</dbReference>
<sequence>MTKDKWLGHGAILATNLIFGLNTPIAKTIVPEWISPYALTFVRMVFATLVFWGIGLLAPKEEVGKRDLWTIFWGALFGLVGAQVSFANALLYTSPVNITIIAAMTPLAVMLIAALILKEPVTFKKAAGVLIGASGALLIIFQSSAINTDSSGNWIGNLLCIVNVITYAIYLVITRPISQRYSAITLMKWMFLFSALISFPPGISDLPEAKVFGTESNPFIILKLSYIVIMATGIAYFLVPMALKRIRPTTASMYNNLQPIIASIIAILIGQDVFSWDKPIAALLVFTGVYLVTQSKAKEEVKGIK</sequence>
<keyword evidence="3 6" id="KW-0812">Transmembrane</keyword>
<dbReference type="AlphaFoldDB" id="A0A412TQW0"/>
<dbReference type="SUPFAM" id="SSF103481">
    <property type="entry name" value="Multidrug resistance efflux transporter EmrE"/>
    <property type="match status" value="2"/>
</dbReference>
<evidence type="ECO:0000256" key="4">
    <source>
        <dbReference type="ARBA" id="ARBA00022989"/>
    </source>
</evidence>
<feature type="transmembrane region" description="Helical" evidence="6">
    <location>
        <begin position="98"/>
        <end position="117"/>
    </location>
</feature>
<feature type="transmembrane region" description="Helical" evidence="6">
    <location>
        <begin position="7"/>
        <end position="25"/>
    </location>
</feature>
<dbReference type="InterPro" id="IPR050638">
    <property type="entry name" value="AA-Vitamin_Transporters"/>
</dbReference>
<feature type="transmembrane region" description="Helical" evidence="6">
    <location>
        <begin position="180"/>
        <end position="199"/>
    </location>
</feature>
<reference evidence="8 9" key="1">
    <citation type="submission" date="2018-08" db="EMBL/GenBank/DDBJ databases">
        <title>A genome reference for cultivated species of the human gut microbiota.</title>
        <authorList>
            <person name="Zou Y."/>
            <person name="Xue W."/>
            <person name="Luo G."/>
        </authorList>
    </citation>
    <scope>NUCLEOTIDE SEQUENCE [LARGE SCALE GENOMIC DNA]</scope>
    <source>
        <strain evidence="8 9">AF16-14</strain>
    </source>
</reference>
<name>A0A412TQW0_9BACT</name>
<evidence type="ECO:0000256" key="5">
    <source>
        <dbReference type="ARBA" id="ARBA00023136"/>
    </source>
</evidence>
<evidence type="ECO:0000256" key="1">
    <source>
        <dbReference type="ARBA" id="ARBA00004651"/>
    </source>
</evidence>
<protein>
    <submittedName>
        <fullName evidence="8">DMT family transporter</fullName>
    </submittedName>
</protein>
<evidence type="ECO:0000256" key="2">
    <source>
        <dbReference type="ARBA" id="ARBA00022475"/>
    </source>
</evidence>
<feature type="transmembrane region" description="Helical" evidence="6">
    <location>
        <begin position="37"/>
        <end position="58"/>
    </location>
</feature>
<dbReference type="EMBL" id="QRYC01000011">
    <property type="protein sequence ID" value="RGU56244.1"/>
    <property type="molecule type" value="Genomic_DNA"/>
</dbReference>
<feature type="transmembrane region" description="Helical" evidence="6">
    <location>
        <begin position="70"/>
        <end position="92"/>
    </location>
</feature>
<comment type="caution">
    <text evidence="8">The sequence shown here is derived from an EMBL/GenBank/DDBJ whole genome shotgun (WGS) entry which is preliminary data.</text>
</comment>
<dbReference type="GO" id="GO:0005886">
    <property type="term" value="C:plasma membrane"/>
    <property type="evidence" value="ECO:0007669"/>
    <property type="project" value="UniProtKB-SubCell"/>
</dbReference>
<evidence type="ECO:0000256" key="3">
    <source>
        <dbReference type="ARBA" id="ARBA00022692"/>
    </source>
</evidence>
<evidence type="ECO:0000313" key="9">
    <source>
        <dbReference type="Proteomes" id="UP000284243"/>
    </source>
</evidence>
<keyword evidence="5 6" id="KW-0472">Membrane</keyword>
<dbReference type="InterPro" id="IPR037185">
    <property type="entry name" value="EmrE-like"/>
</dbReference>
<proteinExistence type="predicted"/>
<feature type="transmembrane region" description="Helical" evidence="6">
    <location>
        <begin position="251"/>
        <end position="270"/>
    </location>
</feature>
<dbReference type="RefSeq" id="WP_118160359.1">
    <property type="nucleotide sequence ID" value="NZ_QRYC01000011.1"/>
</dbReference>
<feature type="domain" description="EamA" evidence="7">
    <location>
        <begin position="7"/>
        <end position="140"/>
    </location>
</feature>
<dbReference type="Pfam" id="PF00892">
    <property type="entry name" value="EamA"/>
    <property type="match status" value="2"/>
</dbReference>
<feature type="transmembrane region" description="Helical" evidence="6">
    <location>
        <begin position="219"/>
        <end position="239"/>
    </location>
</feature>
<feature type="transmembrane region" description="Helical" evidence="6">
    <location>
        <begin position="129"/>
        <end position="148"/>
    </location>
</feature>
<evidence type="ECO:0000259" key="7">
    <source>
        <dbReference type="Pfam" id="PF00892"/>
    </source>
</evidence>
<dbReference type="PANTHER" id="PTHR32322:SF18">
    <property type="entry name" value="S-ADENOSYLMETHIONINE_S-ADENOSYLHOMOCYSTEINE TRANSPORTER"/>
    <property type="match status" value="1"/>
</dbReference>
<gene>
    <name evidence="8" type="ORF">DWW57_09500</name>
</gene>
<dbReference type="InterPro" id="IPR000620">
    <property type="entry name" value="EamA_dom"/>
</dbReference>
<accession>A0A412TQW0</accession>
<dbReference type="Proteomes" id="UP000284243">
    <property type="component" value="Unassembled WGS sequence"/>
</dbReference>
<organism evidence="8 9">
    <name type="scientific">Odoribacter splanchnicus</name>
    <dbReference type="NCBI Taxonomy" id="28118"/>
    <lineage>
        <taxon>Bacteria</taxon>
        <taxon>Pseudomonadati</taxon>
        <taxon>Bacteroidota</taxon>
        <taxon>Bacteroidia</taxon>
        <taxon>Bacteroidales</taxon>
        <taxon>Odoribacteraceae</taxon>
        <taxon>Odoribacter</taxon>
    </lineage>
</organism>
<feature type="domain" description="EamA" evidence="7">
    <location>
        <begin position="155"/>
        <end position="293"/>
    </location>
</feature>
<evidence type="ECO:0000256" key="6">
    <source>
        <dbReference type="SAM" id="Phobius"/>
    </source>
</evidence>
<keyword evidence="2" id="KW-1003">Cell membrane</keyword>